<dbReference type="InterPro" id="IPR024747">
    <property type="entry name" value="Pyridox_Oxase-rel"/>
</dbReference>
<accession>A0A1X4XUE6</accession>
<dbReference type="EMBL" id="MDSU01000018">
    <property type="protein sequence ID" value="OSS41156.1"/>
    <property type="molecule type" value="Genomic_DNA"/>
</dbReference>
<proteinExistence type="predicted"/>
<gene>
    <name evidence="1" type="ORF">DESAMIL20_709</name>
</gene>
<dbReference type="OrthoDB" id="9794935at2"/>
<dbReference type="InterPro" id="IPR012349">
    <property type="entry name" value="Split_barrel_FMN-bd"/>
</dbReference>
<keyword evidence="2" id="KW-1185">Reference proteome</keyword>
<sequence>MRRNEFEVTDKTKIEKVLNECPFCTISFVDFNNEPYAATVNFVYYREHIYFHSANYGKKADIIKIRPLVYFTTFKAYSSIPSYFKSKNMACFAGQLFASVHIKGTVKTIQDNDFKSEILIAFMNKFQPEGGFELIYPDNDLYQEMFKKVSVLEIDMIDISAKFRFNQHEPYEAKLSLLKNLEKRGKAIDIETVKFIRENNLY</sequence>
<reference evidence="1 2" key="1">
    <citation type="journal article" date="2017" name="Front. Microbiol.">
        <title>Genome Sequence of Desulfurella amilsii Strain TR1 and Comparative Genomics of Desulfurellaceae Family.</title>
        <authorList>
            <person name="Florentino A.P."/>
            <person name="Stams A.J."/>
            <person name="Sanchez-Andrea I."/>
        </authorList>
    </citation>
    <scope>NUCLEOTIDE SEQUENCE [LARGE SCALE GENOMIC DNA]</scope>
    <source>
        <strain evidence="1 2">TR1</strain>
    </source>
</reference>
<dbReference type="PANTHER" id="PTHR34071:SF2">
    <property type="entry name" value="FLAVIN-NUCLEOTIDE-BINDING PROTEIN"/>
    <property type="match status" value="1"/>
</dbReference>
<organism evidence="1 2">
    <name type="scientific">Desulfurella amilsii</name>
    <dbReference type="NCBI Taxonomy" id="1562698"/>
    <lineage>
        <taxon>Bacteria</taxon>
        <taxon>Pseudomonadati</taxon>
        <taxon>Campylobacterota</taxon>
        <taxon>Desulfurellia</taxon>
        <taxon>Desulfurellales</taxon>
        <taxon>Desulfurellaceae</taxon>
        <taxon>Desulfurella</taxon>
    </lineage>
</organism>
<comment type="caution">
    <text evidence="1">The sequence shown here is derived from an EMBL/GenBank/DDBJ whole genome shotgun (WGS) entry which is preliminary data.</text>
</comment>
<dbReference type="STRING" id="1562698.DESAMIL20_709"/>
<evidence type="ECO:0000313" key="2">
    <source>
        <dbReference type="Proteomes" id="UP000194141"/>
    </source>
</evidence>
<dbReference type="Pfam" id="PF12900">
    <property type="entry name" value="Pyridox_ox_2"/>
    <property type="match status" value="1"/>
</dbReference>
<dbReference type="AlphaFoldDB" id="A0A1X4XUE6"/>
<dbReference type="Gene3D" id="2.30.110.10">
    <property type="entry name" value="Electron Transport, Fmn-binding Protein, Chain A"/>
    <property type="match status" value="1"/>
</dbReference>
<dbReference type="PANTHER" id="PTHR34071">
    <property type="entry name" value="5-NITROIMIDAZOLE ANTIBIOTICS RESISTANCE PROTEIN, NIMA-FAMILY-RELATED PROTEIN-RELATED"/>
    <property type="match status" value="1"/>
</dbReference>
<evidence type="ECO:0000313" key="1">
    <source>
        <dbReference type="EMBL" id="OSS41156.1"/>
    </source>
</evidence>
<dbReference type="RefSeq" id="WP_086033434.1">
    <property type="nucleotide sequence ID" value="NZ_MDSU01000018.1"/>
</dbReference>
<dbReference type="SUPFAM" id="SSF50475">
    <property type="entry name" value="FMN-binding split barrel"/>
    <property type="match status" value="1"/>
</dbReference>
<name>A0A1X4XUE6_9BACT</name>
<dbReference type="Proteomes" id="UP000194141">
    <property type="component" value="Unassembled WGS sequence"/>
</dbReference>
<protein>
    <submittedName>
        <fullName evidence="1">Pyridoxamine 5'-phosphate oxidase-related, FMN-binding</fullName>
    </submittedName>
</protein>